<evidence type="ECO:0000256" key="3">
    <source>
        <dbReference type="SAM" id="SignalP"/>
    </source>
</evidence>
<keyword evidence="2" id="KW-0472">Membrane</keyword>
<dbReference type="EMBL" id="KV454480">
    <property type="protein sequence ID" value="ODV60972.1"/>
    <property type="molecule type" value="Genomic_DNA"/>
</dbReference>
<feature type="region of interest" description="Disordered" evidence="1">
    <location>
        <begin position="978"/>
        <end position="1005"/>
    </location>
</feature>
<dbReference type="SUPFAM" id="SSF82153">
    <property type="entry name" value="FAS1 domain"/>
    <property type="match status" value="3"/>
</dbReference>
<dbReference type="InParanoid" id="A0A1D2VHA1"/>
<dbReference type="InterPro" id="IPR050904">
    <property type="entry name" value="Adhesion/Biosynth-related"/>
</dbReference>
<dbReference type="AlphaFoldDB" id="A0A1D2VHA1"/>
<feature type="domain" description="FAS1" evidence="4">
    <location>
        <begin position="76"/>
        <end position="244"/>
    </location>
</feature>
<name>A0A1D2VHA1_9ASCO</name>
<organism evidence="5 6">
    <name type="scientific">Ascoidea rubescens DSM 1968</name>
    <dbReference type="NCBI Taxonomy" id="1344418"/>
    <lineage>
        <taxon>Eukaryota</taxon>
        <taxon>Fungi</taxon>
        <taxon>Dikarya</taxon>
        <taxon>Ascomycota</taxon>
        <taxon>Saccharomycotina</taxon>
        <taxon>Saccharomycetes</taxon>
        <taxon>Ascoideaceae</taxon>
        <taxon>Ascoidea</taxon>
    </lineage>
</organism>
<evidence type="ECO:0000313" key="6">
    <source>
        <dbReference type="Proteomes" id="UP000095038"/>
    </source>
</evidence>
<feature type="transmembrane region" description="Helical" evidence="2">
    <location>
        <begin position="920"/>
        <end position="945"/>
    </location>
</feature>
<dbReference type="Gene3D" id="2.30.180.10">
    <property type="entry name" value="FAS1 domain"/>
    <property type="match status" value="2"/>
</dbReference>
<keyword evidence="3" id="KW-0732">Signal</keyword>
<evidence type="ECO:0000259" key="4">
    <source>
        <dbReference type="PROSITE" id="PS50213"/>
    </source>
</evidence>
<evidence type="ECO:0000256" key="2">
    <source>
        <dbReference type="SAM" id="Phobius"/>
    </source>
</evidence>
<dbReference type="RefSeq" id="XP_020047279.1">
    <property type="nucleotide sequence ID" value="XM_020193192.1"/>
</dbReference>
<evidence type="ECO:0000256" key="1">
    <source>
        <dbReference type="SAM" id="MobiDB-lite"/>
    </source>
</evidence>
<feature type="compositionally biased region" description="Polar residues" evidence="1">
    <location>
        <begin position="978"/>
        <end position="994"/>
    </location>
</feature>
<dbReference type="InterPro" id="IPR000782">
    <property type="entry name" value="FAS1_domain"/>
</dbReference>
<gene>
    <name evidence="5" type="ORF">ASCRUDRAFT_75724</name>
</gene>
<accession>A0A1D2VHA1</accession>
<dbReference type="STRING" id="1344418.A0A1D2VHA1"/>
<keyword evidence="6" id="KW-1185">Reference proteome</keyword>
<keyword evidence="2" id="KW-1133">Transmembrane helix</keyword>
<dbReference type="InterPro" id="IPR036378">
    <property type="entry name" value="FAS1_dom_sf"/>
</dbReference>
<reference evidence="6" key="1">
    <citation type="submission" date="2016-05" db="EMBL/GenBank/DDBJ databases">
        <title>Comparative genomics of biotechnologically important yeasts.</title>
        <authorList>
            <consortium name="DOE Joint Genome Institute"/>
            <person name="Riley R."/>
            <person name="Haridas S."/>
            <person name="Wolfe K.H."/>
            <person name="Lopes M.R."/>
            <person name="Hittinger C.T."/>
            <person name="Goker M."/>
            <person name="Salamov A."/>
            <person name="Wisecaver J."/>
            <person name="Long T.M."/>
            <person name="Aerts A.L."/>
            <person name="Barry K."/>
            <person name="Choi C."/>
            <person name="Clum A."/>
            <person name="Coughlan A.Y."/>
            <person name="Deshpande S."/>
            <person name="Douglass A.P."/>
            <person name="Hanson S.J."/>
            <person name="Klenk H.-P."/>
            <person name="Labutti K."/>
            <person name="Lapidus A."/>
            <person name="Lindquist E."/>
            <person name="Lipzen A."/>
            <person name="Meier-Kolthoff J.P."/>
            <person name="Ohm R.A."/>
            <person name="Otillar R.P."/>
            <person name="Pangilinan J."/>
            <person name="Peng Y."/>
            <person name="Rokas A."/>
            <person name="Rosa C.A."/>
            <person name="Scheuner C."/>
            <person name="Sibirny A.A."/>
            <person name="Slot J.C."/>
            <person name="Stielow J.B."/>
            <person name="Sun H."/>
            <person name="Kurtzman C.P."/>
            <person name="Blackwell M."/>
            <person name="Grigoriev I.V."/>
            <person name="Jeffries T.W."/>
        </authorList>
    </citation>
    <scope>NUCLEOTIDE SEQUENCE [LARGE SCALE GENOMIC DNA]</scope>
    <source>
        <strain evidence="6">DSM 1968</strain>
    </source>
</reference>
<protein>
    <recommendedName>
        <fullName evidence="4">FAS1 domain-containing protein</fullName>
    </recommendedName>
</protein>
<feature type="signal peptide" evidence="3">
    <location>
        <begin position="1"/>
        <end position="21"/>
    </location>
</feature>
<sequence length="1040" mass="118357">MDFTLIYFLFHFALLVFKVAGFDTFKTQINNINSFQNAYSKPNDGNNLHFGTAFQSSQYADSHNDGDDGDGDPQITTTVIDILSSNSDFSYFLRILQKNKLIPVLNQFENITLVAPVNQAFLETNMINIENPDDPDSIYDQLDQIVFSQNDLYQYIIGLPIFSYDLDGIEIFKSMYSDDIQYSNLFNIDRSSNLDDDNITYSPILFNNINNTINFFNINNIFVKYPDLFANTQNSIVHGIINLLNRLNPICNLINNNNNIIRTIENYPNNNYDQNNQNDQNNFISIYSSFLSHYYCPRLTNITALIPTNSVLDLNEIELNYLSSNYGSTDKLILTNHFLINDYIGGSINNHQLYQNFNNISLNLSSINNGNNLVWHNYSSLSNNEHDIVFFRSNILSNNAIIHLFNSNFDKNILIPFNPRKYLYSLNCSDFVKEVDFRELGYLIDDIQLNQTIFVTQNSIDDDNDNDNDNDNQLSKKSLQSSSLSNLNTLLYHIVDEKISTLKSGIYNTKVCNNKKLGKNCQKLKINKINQSNFIINDNTLINTSLNTFKNISIGNTVIYLIDQDLSLPNSLSSSVGSFLKCSRSLNYLNELNLLNLISNKKGYTIFLPCFNSWSSLDLTLDYLEKNLTALNLIMKNSIINGLVYSDFNNSIITSNLLGESIEIKSINSDEINDDQNFHQNFHHNQIDIKSGKDNSYHTDDNDDDFIENEIHKYNVLSINSHASKDYLKVEKYSDILFNQGVVHPVEDILFPRNVQISLTNLIETTQSFNTYPSSSFIDLLHRANLSYILDPKSSNNFSIILPNHLSLIESNITIESSLNFLEVFLKLHILPNPSNDENGNSIFNCDRKIPTLLDGVHLVCRKLSSKTIMLQIEEGQDHEVRVLNRGCTTFNNKSCVFVIDRPINPEWLDDDKYHIRLPIAAMGLGFIIGIVCIFLLLSCFLMVIGKNKKGTDEELNNTDNTPTSSTLGESARLIRNNSHYTPNHSPRSSAGRSNTKRGYGSLNEFGEGTSANEIANKTVPVDLNHIYIRNNSDLDLPNV</sequence>
<dbReference type="PROSITE" id="PS50213">
    <property type="entry name" value="FAS1"/>
    <property type="match status" value="1"/>
</dbReference>
<feature type="chain" id="PRO_5008910457" description="FAS1 domain-containing protein" evidence="3">
    <location>
        <begin position="22"/>
        <end position="1040"/>
    </location>
</feature>
<dbReference type="OrthoDB" id="286301at2759"/>
<dbReference type="GeneID" id="30966828"/>
<dbReference type="PANTHER" id="PTHR10900:SF125">
    <property type="entry name" value="FAS1 DOMAIN-CONTAINING PROTEIN YLR001C"/>
    <property type="match status" value="1"/>
</dbReference>
<proteinExistence type="predicted"/>
<evidence type="ECO:0000313" key="5">
    <source>
        <dbReference type="EMBL" id="ODV60972.1"/>
    </source>
</evidence>
<dbReference type="PANTHER" id="PTHR10900">
    <property type="entry name" value="PERIOSTIN-RELATED"/>
    <property type="match status" value="1"/>
</dbReference>
<keyword evidence="2" id="KW-0812">Transmembrane</keyword>
<dbReference type="Proteomes" id="UP000095038">
    <property type="component" value="Unassembled WGS sequence"/>
</dbReference>
<dbReference type="FunCoup" id="A0A1D2VHA1">
    <property type="interactions" value="21"/>
</dbReference>